<keyword evidence="6" id="KW-0539">Nucleus</keyword>
<dbReference type="PROSITE" id="PS00463">
    <property type="entry name" value="ZN2_CY6_FUNGAL_1"/>
    <property type="match status" value="1"/>
</dbReference>
<evidence type="ECO:0000256" key="3">
    <source>
        <dbReference type="ARBA" id="ARBA00023015"/>
    </source>
</evidence>
<feature type="domain" description="Zn(2)-C6 fungal-type" evidence="8">
    <location>
        <begin position="42"/>
        <end position="73"/>
    </location>
</feature>
<dbReference type="HOGENOM" id="CLU_007091_1_0_1"/>
<feature type="region of interest" description="Disordered" evidence="7">
    <location>
        <begin position="224"/>
        <end position="243"/>
    </location>
</feature>
<dbReference type="GeneID" id="19329300"/>
<dbReference type="KEGG" id="tmn:UCRPA7_8449"/>
<dbReference type="SMART" id="SM00906">
    <property type="entry name" value="Fungal_trans"/>
    <property type="match status" value="1"/>
</dbReference>
<dbReference type="AlphaFoldDB" id="R8B9V1"/>
<evidence type="ECO:0000256" key="6">
    <source>
        <dbReference type="ARBA" id="ARBA00023242"/>
    </source>
</evidence>
<keyword evidence="10" id="KW-1185">Reference proteome</keyword>
<dbReference type="CDD" id="cd12148">
    <property type="entry name" value="fungal_TF_MHR"/>
    <property type="match status" value="1"/>
</dbReference>
<organism evidence="9 10">
    <name type="scientific">Phaeoacremonium minimum (strain UCR-PA7)</name>
    <name type="common">Esca disease fungus</name>
    <name type="synonym">Togninia minima</name>
    <dbReference type="NCBI Taxonomy" id="1286976"/>
    <lineage>
        <taxon>Eukaryota</taxon>
        <taxon>Fungi</taxon>
        <taxon>Dikarya</taxon>
        <taxon>Ascomycota</taxon>
        <taxon>Pezizomycotina</taxon>
        <taxon>Sordariomycetes</taxon>
        <taxon>Sordariomycetidae</taxon>
        <taxon>Togniniales</taxon>
        <taxon>Togniniaceae</taxon>
        <taxon>Phaeoacremonium</taxon>
    </lineage>
</organism>
<evidence type="ECO:0000256" key="5">
    <source>
        <dbReference type="ARBA" id="ARBA00023163"/>
    </source>
</evidence>
<evidence type="ECO:0000256" key="2">
    <source>
        <dbReference type="ARBA" id="ARBA00022833"/>
    </source>
</evidence>
<keyword evidence="4" id="KW-0238">DNA-binding</keyword>
<dbReference type="GO" id="GO:0006351">
    <property type="term" value="P:DNA-templated transcription"/>
    <property type="evidence" value="ECO:0007669"/>
    <property type="project" value="InterPro"/>
</dbReference>
<evidence type="ECO:0000313" key="9">
    <source>
        <dbReference type="EMBL" id="EON96057.1"/>
    </source>
</evidence>
<name>R8B9V1_PHAM7</name>
<dbReference type="PROSITE" id="PS50048">
    <property type="entry name" value="ZN2_CY6_FUNGAL_2"/>
    <property type="match status" value="1"/>
</dbReference>
<keyword evidence="2" id="KW-0862">Zinc</keyword>
<dbReference type="InterPro" id="IPR036864">
    <property type="entry name" value="Zn2-C6_fun-type_DNA-bd_sf"/>
</dbReference>
<dbReference type="RefSeq" id="XP_007919153.1">
    <property type="nucleotide sequence ID" value="XM_007920962.1"/>
</dbReference>
<evidence type="ECO:0000259" key="8">
    <source>
        <dbReference type="PROSITE" id="PS50048"/>
    </source>
</evidence>
<protein>
    <submittedName>
        <fullName evidence="9">Putative c6 zinc finger domain containing protein</fullName>
    </submittedName>
</protein>
<evidence type="ECO:0000256" key="7">
    <source>
        <dbReference type="SAM" id="MobiDB-lite"/>
    </source>
</evidence>
<dbReference type="GO" id="GO:0001228">
    <property type="term" value="F:DNA-binding transcription activator activity, RNA polymerase II-specific"/>
    <property type="evidence" value="ECO:0007669"/>
    <property type="project" value="TreeGrafter"/>
</dbReference>
<dbReference type="GO" id="GO:0000978">
    <property type="term" value="F:RNA polymerase II cis-regulatory region sequence-specific DNA binding"/>
    <property type="evidence" value="ECO:0007669"/>
    <property type="project" value="TreeGrafter"/>
</dbReference>
<sequence length="796" mass="90681">MSETGAGDEHSSPRTDPNSLHDSDKPDHSDQPPRKRQRVRLSCLECRRRKLSCDRGFPCERCLKSGTPDRCTYETRPGIAPPTKTGLGLSSFDGRLSLPNGLGESLLRKDSLRDYDRIRRLELEVSTLKNLLLKQAGSDGSTLVEHSPSALRLEPREQITEESVLPPFLQYHDAGADKDELRFFRGKEFKTRYFGPHNACMAFSELTGLTPFMRETAEEWLKPLHIAQNPKDRPKRKVEREKKYQEPDLELEALLPSKNDTDALVSVYLDQFEQLHRIIHIPSFRREYATFWDPTKPRYAALTALVLSMMSISSCMNSGSSPSKFVGMVSCSHQTAEKWIKACEEWHRRQSQKHRKLIHYQISCLLYLAKRVNTVKKKRFWTGSGILARDGISLGLHRDPVHMLKAKISPFHQEMRRRIWATIQEFDFQAAFDHGLPTIVSSLHFDVNPPRNLNDEDFDEDSSELPPSKPITEYTMASYQHLARQSLPLRLELGRLLTGPPEEIDYEQVIRYTDSITQEIDSLPSWDTSGDTTSEGSKKPLLAYTLLHIQLRQYIIPLHQPYLRMRKANSRYQFSEIMYYNAARDMVLLHDKLTQQGIRTLNFLREDALTLAVNLCSVTLLQPRGSTNMIMVNSQHTISLLEKCLAMKEDRILRCGNNEPWGYSIMCAAYGLLETHLGLKDSQSAKSSCAERFINLHYRLLAGQEPPISSQQSDVGVAASTRPAVPDFFERAKSVTPLPPLASQGSVTQVEVPSTPWWLPNGDPTPTMQPINPDFSMELLGLNLNELWADTYDGFP</sequence>
<dbReference type="SMART" id="SM00066">
    <property type="entry name" value="GAL4"/>
    <property type="match status" value="1"/>
</dbReference>
<dbReference type="Pfam" id="PF00172">
    <property type="entry name" value="Zn_clus"/>
    <property type="match status" value="1"/>
</dbReference>
<dbReference type="GO" id="GO:0008270">
    <property type="term" value="F:zinc ion binding"/>
    <property type="evidence" value="ECO:0007669"/>
    <property type="project" value="InterPro"/>
</dbReference>
<dbReference type="PANTHER" id="PTHR31944">
    <property type="entry name" value="HEME-RESPONSIVE ZINC FINGER TRANSCRIPTION FACTOR HAP1"/>
    <property type="match status" value="1"/>
</dbReference>
<gene>
    <name evidence="9" type="ORF">UCRPA7_8449</name>
</gene>
<dbReference type="InterPro" id="IPR007219">
    <property type="entry name" value="XnlR_reg_dom"/>
</dbReference>
<keyword evidence="5" id="KW-0804">Transcription</keyword>
<dbReference type="Pfam" id="PF04082">
    <property type="entry name" value="Fungal_trans"/>
    <property type="match status" value="1"/>
</dbReference>
<evidence type="ECO:0000256" key="1">
    <source>
        <dbReference type="ARBA" id="ARBA00022723"/>
    </source>
</evidence>
<dbReference type="CDD" id="cd00067">
    <property type="entry name" value="GAL4"/>
    <property type="match status" value="1"/>
</dbReference>
<dbReference type="Proteomes" id="UP000014074">
    <property type="component" value="Unassembled WGS sequence"/>
</dbReference>
<dbReference type="InterPro" id="IPR001138">
    <property type="entry name" value="Zn2Cys6_DnaBD"/>
</dbReference>
<reference evidence="10" key="1">
    <citation type="journal article" date="2013" name="Genome Announc.">
        <title>Draft genome sequence of the ascomycete Phaeoacremonium aleophilum strain UCR-PA7, a causal agent of the esca disease complex in grapevines.</title>
        <authorList>
            <person name="Blanco-Ulate B."/>
            <person name="Rolshausen P."/>
            <person name="Cantu D."/>
        </authorList>
    </citation>
    <scope>NUCLEOTIDE SEQUENCE [LARGE SCALE GENOMIC DNA]</scope>
    <source>
        <strain evidence="10">UCR-PA7</strain>
    </source>
</reference>
<proteinExistence type="predicted"/>
<accession>R8B9V1</accession>
<dbReference type="InterPro" id="IPR051430">
    <property type="entry name" value="Fungal_TF_Env_Response"/>
</dbReference>
<feature type="compositionally biased region" description="Basic and acidic residues" evidence="7">
    <location>
        <begin position="7"/>
        <end position="33"/>
    </location>
</feature>
<dbReference type="Gene3D" id="4.10.240.10">
    <property type="entry name" value="Zn(2)-C6 fungal-type DNA-binding domain"/>
    <property type="match status" value="1"/>
</dbReference>
<keyword evidence="1" id="KW-0479">Metal-binding</keyword>
<evidence type="ECO:0000256" key="4">
    <source>
        <dbReference type="ARBA" id="ARBA00023125"/>
    </source>
</evidence>
<dbReference type="EMBL" id="KB933364">
    <property type="protein sequence ID" value="EON96057.1"/>
    <property type="molecule type" value="Genomic_DNA"/>
</dbReference>
<dbReference type="OrthoDB" id="4236860at2759"/>
<dbReference type="eggNOG" id="ENOG502SH73">
    <property type="taxonomic scope" value="Eukaryota"/>
</dbReference>
<dbReference type="SUPFAM" id="SSF57701">
    <property type="entry name" value="Zn2/Cys6 DNA-binding domain"/>
    <property type="match status" value="1"/>
</dbReference>
<evidence type="ECO:0000313" key="10">
    <source>
        <dbReference type="Proteomes" id="UP000014074"/>
    </source>
</evidence>
<dbReference type="PANTHER" id="PTHR31944:SF130">
    <property type="entry name" value="ZN(II)2CYS6 TRANSCRIPTION FACTO (EUROFUNG)"/>
    <property type="match status" value="1"/>
</dbReference>
<dbReference type="GO" id="GO:0005634">
    <property type="term" value="C:nucleus"/>
    <property type="evidence" value="ECO:0007669"/>
    <property type="project" value="TreeGrafter"/>
</dbReference>
<feature type="region of interest" description="Disordered" evidence="7">
    <location>
        <begin position="1"/>
        <end position="38"/>
    </location>
</feature>
<keyword evidence="3" id="KW-0805">Transcription regulation</keyword>